<name>A0A158BI91_9BURK</name>
<sequence>MIAFSTLFGSFVGAGLAFLSNRYFDHVEQKRANLAAGNMAISILSKQYGDFVIFRAHLQAEATTKNKYPDWLQISPSFLSFSEWLVIDMKSLTFILNQGKRELFARLLDVQARYEDLRRLMEINNEACVARDDAIMQAGLAEADPITEQYRFEAAVNATLKAKLTSANAALRHRAKNEFFNYQTTGQELRGLMISLYRVTEVMTFTAMGAKKELVNEPWRLDHDES</sequence>
<accession>A0A158BI91</accession>
<dbReference type="EMBL" id="FCOE02000010">
    <property type="protein sequence ID" value="SAK69784.1"/>
    <property type="molecule type" value="Genomic_DNA"/>
</dbReference>
<evidence type="ECO:0000313" key="1">
    <source>
        <dbReference type="EMBL" id="SAK69784.1"/>
    </source>
</evidence>
<organism evidence="1 2">
    <name type="scientific">Caballeronia pedi</name>
    <dbReference type="NCBI Taxonomy" id="1777141"/>
    <lineage>
        <taxon>Bacteria</taxon>
        <taxon>Pseudomonadati</taxon>
        <taxon>Pseudomonadota</taxon>
        <taxon>Betaproteobacteria</taxon>
        <taxon>Burkholderiales</taxon>
        <taxon>Burkholderiaceae</taxon>
        <taxon>Caballeronia</taxon>
    </lineage>
</organism>
<dbReference type="RefSeq" id="WP_143328079.1">
    <property type="nucleotide sequence ID" value="NZ_FCOE02000010.1"/>
</dbReference>
<comment type="caution">
    <text evidence="1">The sequence shown here is derived from an EMBL/GenBank/DDBJ whole genome shotgun (WGS) entry which is preliminary data.</text>
</comment>
<protein>
    <submittedName>
        <fullName evidence="1">Uncharacterized protein</fullName>
    </submittedName>
</protein>
<keyword evidence="2" id="KW-1185">Reference proteome</keyword>
<reference evidence="1" key="1">
    <citation type="submission" date="2016-01" db="EMBL/GenBank/DDBJ databases">
        <authorList>
            <person name="Peeters C."/>
        </authorList>
    </citation>
    <scope>NUCLEOTIDE SEQUENCE [LARGE SCALE GENOMIC DNA]</scope>
    <source>
        <strain evidence="1">LMG 29323</strain>
    </source>
</reference>
<evidence type="ECO:0000313" key="2">
    <source>
        <dbReference type="Proteomes" id="UP000054911"/>
    </source>
</evidence>
<dbReference type="AlphaFoldDB" id="A0A158BI91"/>
<gene>
    <name evidence="1" type="ORF">AWB80_03608</name>
</gene>
<dbReference type="Proteomes" id="UP000054911">
    <property type="component" value="Unassembled WGS sequence"/>
</dbReference>
<proteinExistence type="predicted"/>